<dbReference type="AlphaFoldDB" id="A0AAX1XGC3"/>
<protein>
    <recommendedName>
        <fullName evidence="3">RiboL-PSP-HEPN domain-containing protein</fullName>
    </recommendedName>
</protein>
<proteinExistence type="predicted"/>
<sequence length="199" mass="23471">MQYDTYKEHARKVDEFLESEAKAFKTEVEKLAESMESYERAEYLEEMADQFQELKFEFPSIQRRAELITIYTVLEHQFQQICQAYERELENPVKIKDLDSNGIIDQCRKYLEKVALVDFPSKYPAWVEFTKIQQLRNCVVHADGMVKTGNKELRGYIKGNEFLSLAQNNKVLIHSGFSEHCINVFCDLLTELFDKMLQE</sequence>
<organism evidence="1 2">
    <name type="scientific">Vibrio diabolicus</name>
    <dbReference type="NCBI Taxonomy" id="50719"/>
    <lineage>
        <taxon>Bacteria</taxon>
        <taxon>Pseudomonadati</taxon>
        <taxon>Pseudomonadota</taxon>
        <taxon>Gammaproteobacteria</taxon>
        <taxon>Vibrionales</taxon>
        <taxon>Vibrionaceae</taxon>
        <taxon>Vibrio</taxon>
        <taxon>Vibrio diabolicus subgroup</taxon>
    </lineage>
</organism>
<evidence type="ECO:0000313" key="1">
    <source>
        <dbReference type="EMBL" id="RPB32587.1"/>
    </source>
</evidence>
<reference evidence="1 2" key="1">
    <citation type="journal article" date="2018" name="AMB Express">
        <title>Occurrence and significance of pathogenicity and fitness islands in environmental vibrios.</title>
        <authorList>
            <person name="Klein S."/>
            <person name="Pipes S."/>
            <person name="Lovell C.R."/>
        </authorList>
    </citation>
    <scope>NUCLEOTIDE SEQUENCE [LARGE SCALE GENOMIC DNA]</scope>
    <source>
        <strain evidence="1 2">JBS-8-11-1</strain>
    </source>
</reference>
<gene>
    <name evidence="1" type="ORF">CYQ91_23520</name>
</gene>
<accession>A0AAX1XGC3</accession>
<name>A0AAX1XGC3_9VIBR</name>
<evidence type="ECO:0008006" key="3">
    <source>
        <dbReference type="Google" id="ProtNLM"/>
    </source>
</evidence>
<evidence type="ECO:0000313" key="2">
    <source>
        <dbReference type="Proteomes" id="UP000283878"/>
    </source>
</evidence>
<dbReference type="EMBL" id="PKPZ01000032">
    <property type="protein sequence ID" value="RPB32587.1"/>
    <property type="molecule type" value="Genomic_DNA"/>
</dbReference>
<comment type="caution">
    <text evidence="1">The sequence shown here is derived from an EMBL/GenBank/DDBJ whole genome shotgun (WGS) entry which is preliminary data.</text>
</comment>
<dbReference type="Proteomes" id="UP000283878">
    <property type="component" value="Unassembled WGS sequence"/>
</dbReference>